<feature type="region of interest" description="Disordered" evidence="1">
    <location>
        <begin position="23"/>
        <end position="109"/>
    </location>
</feature>
<feature type="compositionally biased region" description="Polar residues" evidence="1">
    <location>
        <begin position="51"/>
        <end position="72"/>
    </location>
</feature>
<dbReference type="EMBL" id="BMED01000001">
    <property type="protein sequence ID" value="GGC63621.1"/>
    <property type="molecule type" value="Genomic_DNA"/>
</dbReference>
<dbReference type="RefSeq" id="WP_188564687.1">
    <property type="nucleotide sequence ID" value="NZ_BMED01000001.1"/>
</dbReference>
<keyword evidence="2" id="KW-0732">Signal</keyword>
<protein>
    <submittedName>
        <fullName evidence="3">Uncharacterized protein</fullName>
    </submittedName>
</protein>
<dbReference type="Proteomes" id="UP000637423">
    <property type="component" value="Unassembled WGS sequence"/>
</dbReference>
<name>A0A916U7X0_9BURK</name>
<evidence type="ECO:0000256" key="1">
    <source>
        <dbReference type="SAM" id="MobiDB-lite"/>
    </source>
</evidence>
<accession>A0A916U7X0</accession>
<keyword evidence="4" id="KW-1185">Reference proteome</keyword>
<dbReference type="AlphaFoldDB" id="A0A916U7X0"/>
<gene>
    <name evidence="3" type="ORF">GCM10011396_08250</name>
</gene>
<proteinExistence type="predicted"/>
<reference evidence="3" key="2">
    <citation type="submission" date="2020-09" db="EMBL/GenBank/DDBJ databases">
        <authorList>
            <person name="Sun Q."/>
            <person name="Zhou Y."/>
        </authorList>
    </citation>
    <scope>NUCLEOTIDE SEQUENCE</scope>
    <source>
        <strain evidence="3">CGMCC 1.10998</strain>
    </source>
</reference>
<feature type="signal peptide" evidence="2">
    <location>
        <begin position="1"/>
        <end position="21"/>
    </location>
</feature>
<organism evidence="3 4">
    <name type="scientific">Undibacterium terreum</name>
    <dbReference type="NCBI Taxonomy" id="1224302"/>
    <lineage>
        <taxon>Bacteria</taxon>
        <taxon>Pseudomonadati</taxon>
        <taxon>Pseudomonadota</taxon>
        <taxon>Betaproteobacteria</taxon>
        <taxon>Burkholderiales</taxon>
        <taxon>Oxalobacteraceae</taxon>
        <taxon>Undibacterium</taxon>
    </lineage>
</organism>
<evidence type="ECO:0000313" key="4">
    <source>
        <dbReference type="Proteomes" id="UP000637423"/>
    </source>
</evidence>
<comment type="caution">
    <text evidence="3">The sequence shown here is derived from an EMBL/GenBank/DDBJ whole genome shotgun (WGS) entry which is preliminary data.</text>
</comment>
<reference evidence="3" key="1">
    <citation type="journal article" date="2014" name="Int. J. Syst. Evol. Microbiol.">
        <title>Complete genome sequence of Corynebacterium casei LMG S-19264T (=DSM 44701T), isolated from a smear-ripened cheese.</title>
        <authorList>
            <consortium name="US DOE Joint Genome Institute (JGI-PGF)"/>
            <person name="Walter F."/>
            <person name="Albersmeier A."/>
            <person name="Kalinowski J."/>
            <person name="Ruckert C."/>
        </authorList>
    </citation>
    <scope>NUCLEOTIDE SEQUENCE</scope>
    <source>
        <strain evidence="3">CGMCC 1.10998</strain>
    </source>
</reference>
<feature type="compositionally biased region" description="Basic and acidic residues" evidence="1">
    <location>
        <begin position="87"/>
        <end position="102"/>
    </location>
</feature>
<feature type="chain" id="PRO_5037713718" evidence="2">
    <location>
        <begin position="22"/>
        <end position="109"/>
    </location>
</feature>
<evidence type="ECO:0000313" key="3">
    <source>
        <dbReference type="EMBL" id="GGC63621.1"/>
    </source>
</evidence>
<evidence type="ECO:0000256" key="2">
    <source>
        <dbReference type="SAM" id="SignalP"/>
    </source>
</evidence>
<sequence>MYTPRFFFTLGCMMMFGATQAQTPASNAVPSPVIDPLHNDNAAKLPKPPNQVLSNQALSPANGNKSRIQSRVNKQKACFSPSLTPDVSKKNDCDPFPPDKRLVRPTIVQ</sequence>